<dbReference type="EMBL" id="GBRH01235621">
    <property type="protein sequence ID" value="JAD62274.1"/>
    <property type="molecule type" value="Transcribed_RNA"/>
</dbReference>
<protein>
    <submittedName>
        <fullName evidence="1">Uncharacterized protein</fullName>
    </submittedName>
</protein>
<evidence type="ECO:0000313" key="1">
    <source>
        <dbReference type="EMBL" id="JAD62274.1"/>
    </source>
</evidence>
<dbReference type="AlphaFoldDB" id="A0A0A9BE69"/>
<organism evidence="1">
    <name type="scientific">Arundo donax</name>
    <name type="common">Giant reed</name>
    <name type="synonym">Donax arundinaceus</name>
    <dbReference type="NCBI Taxonomy" id="35708"/>
    <lineage>
        <taxon>Eukaryota</taxon>
        <taxon>Viridiplantae</taxon>
        <taxon>Streptophyta</taxon>
        <taxon>Embryophyta</taxon>
        <taxon>Tracheophyta</taxon>
        <taxon>Spermatophyta</taxon>
        <taxon>Magnoliopsida</taxon>
        <taxon>Liliopsida</taxon>
        <taxon>Poales</taxon>
        <taxon>Poaceae</taxon>
        <taxon>PACMAD clade</taxon>
        <taxon>Arundinoideae</taxon>
        <taxon>Arundineae</taxon>
        <taxon>Arundo</taxon>
    </lineage>
</organism>
<accession>A0A0A9BE69</accession>
<name>A0A0A9BE69_ARUDO</name>
<reference evidence="1" key="2">
    <citation type="journal article" date="2015" name="Data Brief">
        <title>Shoot transcriptome of the giant reed, Arundo donax.</title>
        <authorList>
            <person name="Barrero R.A."/>
            <person name="Guerrero F.D."/>
            <person name="Moolhuijzen P."/>
            <person name="Goolsby J.A."/>
            <person name="Tidwell J."/>
            <person name="Bellgard S.E."/>
            <person name="Bellgard M.I."/>
        </authorList>
    </citation>
    <scope>NUCLEOTIDE SEQUENCE</scope>
    <source>
        <tissue evidence="1">Shoot tissue taken approximately 20 cm above the soil surface</tissue>
    </source>
</reference>
<reference evidence="1" key="1">
    <citation type="submission" date="2014-09" db="EMBL/GenBank/DDBJ databases">
        <authorList>
            <person name="Magalhaes I.L.F."/>
            <person name="Oliveira U."/>
            <person name="Santos F.R."/>
            <person name="Vidigal T.H.D.A."/>
            <person name="Brescovit A.D."/>
            <person name="Santos A.J."/>
        </authorList>
    </citation>
    <scope>NUCLEOTIDE SEQUENCE</scope>
    <source>
        <tissue evidence="1">Shoot tissue taken approximately 20 cm above the soil surface</tissue>
    </source>
</reference>
<proteinExistence type="predicted"/>
<sequence length="31" mass="3517">MLCGFFLFRTGGYIPTRPLTALKEKTSHMLS</sequence>